<organism evidence="2 3">
    <name type="scientific">Marmota monax</name>
    <name type="common">Woodchuck</name>
    <dbReference type="NCBI Taxonomy" id="9995"/>
    <lineage>
        <taxon>Eukaryota</taxon>
        <taxon>Metazoa</taxon>
        <taxon>Chordata</taxon>
        <taxon>Craniata</taxon>
        <taxon>Vertebrata</taxon>
        <taxon>Euteleostomi</taxon>
        <taxon>Mammalia</taxon>
        <taxon>Eutheria</taxon>
        <taxon>Euarchontoglires</taxon>
        <taxon>Glires</taxon>
        <taxon>Rodentia</taxon>
        <taxon>Sciuromorpha</taxon>
        <taxon>Sciuridae</taxon>
        <taxon>Xerinae</taxon>
        <taxon>Marmotini</taxon>
        <taxon>Marmota</taxon>
    </lineage>
</organism>
<name>A0A5E4D6P3_MARMO</name>
<feature type="non-terminal residue" evidence="2">
    <location>
        <position position="75"/>
    </location>
</feature>
<feature type="non-terminal residue" evidence="2">
    <location>
        <position position="1"/>
    </location>
</feature>
<evidence type="ECO:0000256" key="1">
    <source>
        <dbReference type="SAM" id="MobiDB-lite"/>
    </source>
</evidence>
<evidence type="ECO:0000313" key="3">
    <source>
        <dbReference type="Proteomes" id="UP000335636"/>
    </source>
</evidence>
<reference evidence="2" key="1">
    <citation type="submission" date="2019-04" db="EMBL/GenBank/DDBJ databases">
        <authorList>
            <person name="Alioto T."/>
            <person name="Alioto T."/>
        </authorList>
    </citation>
    <scope>NUCLEOTIDE SEQUENCE [LARGE SCALE GENOMIC DNA]</scope>
</reference>
<gene>
    <name evidence="2" type="ORF">MONAX_5E002908</name>
</gene>
<comment type="caution">
    <text evidence="2">The sequence shown here is derived from an EMBL/GenBank/DDBJ whole genome shotgun (WGS) entry which is preliminary data.</text>
</comment>
<keyword evidence="3" id="KW-1185">Reference proteome</keyword>
<dbReference type="AlphaFoldDB" id="A0A5E4D6P3"/>
<feature type="region of interest" description="Disordered" evidence="1">
    <location>
        <begin position="1"/>
        <end position="21"/>
    </location>
</feature>
<feature type="compositionally biased region" description="Low complexity" evidence="1">
    <location>
        <begin position="33"/>
        <end position="46"/>
    </location>
</feature>
<dbReference type="Proteomes" id="UP000335636">
    <property type="component" value="Unassembled WGS sequence"/>
</dbReference>
<evidence type="ECO:0000313" key="2">
    <source>
        <dbReference type="EMBL" id="VTJ89913.1"/>
    </source>
</evidence>
<feature type="compositionally biased region" description="Basic and acidic residues" evidence="1">
    <location>
        <begin position="56"/>
        <end position="75"/>
    </location>
</feature>
<sequence length="75" mass="7789">ESSGLPVQGHPTELHSTNRPGHLLTQAGLRHSVGRAGHSGSASGSSLEDTSLTFSKTRELSTPRVTLRKEGGNSA</sequence>
<proteinExistence type="predicted"/>
<dbReference type="EMBL" id="CABDUW010003918">
    <property type="protein sequence ID" value="VTJ89913.1"/>
    <property type="molecule type" value="Genomic_DNA"/>
</dbReference>
<accession>A0A5E4D6P3</accession>
<protein>
    <submittedName>
        <fullName evidence="2">Uncharacterized protein</fullName>
    </submittedName>
</protein>
<feature type="region of interest" description="Disordered" evidence="1">
    <location>
        <begin position="33"/>
        <end position="75"/>
    </location>
</feature>